<dbReference type="Pfam" id="PF18986">
    <property type="entry name" value="DUF5719"/>
    <property type="match status" value="1"/>
</dbReference>
<organism evidence="1 2">
    <name type="scientific">Microbacterium hominis</name>
    <dbReference type="NCBI Taxonomy" id="162426"/>
    <lineage>
        <taxon>Bacteria</taxon>
        <taxon>Bacillati</taxon>
        <taxon>Actinomycetota</taxon>
        <taxon>Actinomycetes</taxon>
        <taxon>Micrococcales</taxon>
        <taxon>Microbacteriaceae</taxon>
        <taxon>Microbacterium</taxon>
    </lineage>
</organism>
<gene>
    <name evidence="1" type="ORF">HQM25_11995</name>
</gene>
<evidence type="ECO:0000313" key="1">
    <source>
        <dbReference type="EMBL" id="QKJ20005.1"/>
    </source>
</evidence>
<dbReference type="EMBL" id="CP054038">
    <property type="protein sequence ID" value="QKJ20005.1"/>
    <property type="molecule type" value="Genomic_DNA"/>
</dbReference>
<evidence type="ECO:0000313" key="2">
    <source>
        <dbReference type="Proteomes" id="UP000502498"/>
    </source>
</evidence>
<dbReference type="InterPro" id="IPR043777">
    <property type="entry name" value="DUF5719"/>
</dbReference>
<proteinExistence type="predicted"/>
<dbReference type="Proteomes" id="UP000502498">
    <property type="component" value="Chromosome"/>
</dbReference>
<sequence>MSRPERTFRWATNGTRMMAGTVVATVAVVGVVTGVSIPWPTVSRDPVAVSAVPAPAATVLACTGGLMVIGRDVEDAQVPISATRQVVTMGTEAGAPEPVETRLVSPAEDADEGAAVFTAPPTGRQRVDLAASGSSTITADDISGYSASACRPPLLESWLVGGSASTGAADLVLISNPGQVAATVQLTVYSADGGLVPPGGGDVIVRAGEQLAVPLAGLVLGEESPVVRVSAVGAPVQASLQTSATQVLTPIGADQVGPAVGPETRQVITGITVLRSPREGSAGAATRVRVLAPDADTTATIVVRSVGRGGTQPDPITVPLSAGVPTEVSVGDLSAGTYTVEVSGEDPVVAGVWHTTGFEKGDDFAWYAPAPLIERAALFAVPVGPSATLSLVNPTDEVQTVALSIESGAFSTELTVAAGGTTTARLSPRTVYRLQPSGEGVRASVSLAADGALSGFPVWPVDAAAPPITVYP</sequence>
<protein>
    <submittedName>
        <fullName evidence="1">Large extracellular alpha-helical protein</fullName>
    </submittedName>
</protein>
<dbReference type="AlphaFoldDB" id="A0A7D4U5A7"/>
<accession>A0A7D4U5A7</accession>
<reference evidence="1 2" key="1">
    <citation type="submission" date="2020-05" db="EMBL/GenBank/DDBJ databases">
        <title>Strain PA2F3 complete genome.</title>
        <authorList>
            <person name="Kim Y.-S."/>
            <person name="Kim S.-J."/>
            <person name="Jung H.-k."/>
            <person name="Kim S.-E."/>
            <person name="Kim K.-H."/>
        </authorList>
    </citation>
    <scope>NUCLEOTIDE SEQUENCE [LARGE SCALE GENOMIC DNA]</scope>
    <source>
        <strain evidence="1 2">PA2F3</strain>
    </source>
</reference>
<dbReference type="RefSeq" id="WP_172990441.1">
    <property type="nucleotide sequence ID" value="NZ_CP054038.1"/>
</dbReference>
<name>A0A7D4U5A7_9MICO</name>